<evidence type="ECO:0000313" key="1">
    <source>
        <dbReference type="EMBL" id="KAK5781396.1"/>
    </source>
</evidence>
<dbReference type="Proteomes" id="UP001306508">
    <property type="component" value="Unassembled WGS sequence"/>
</dbReference>
<sequence length="178" mass="21558">MKSIFNNVLQEDFINQKSSKKITKYQSKNHRFIRIIPQKDSEKLINLNREHPNQVDFATYKKGLPQIYLQLVLFKDKKQYRPRDVLSMLARFNSDPCRFYCQYYSEKDNKYCSYHYETKSSRESLGVTRKNVRYHFVGFHKINDFSTENLLNYINLFQRKELLKVAEDYNKENRLVIS</sequence>
<evidence type="ECO:0000313" key="2">
    <source>
        <dbReference type="Proteomes" id="UP001306508"/>
    </source>
</evidence>
<accession>A0AAN7ZYM1</accession>
<proteinExistence type="predicted"/>
<dbReference type="EMBL" id="JAWIZZ010000036">
    <property type="protein sequence ID" value="KAK5781396.1"/>
    <property type="molecule type" value="Genomic_DNA"/>
</dbReference>
<reference evidence="2" key="1">
    <citation type="submission" date="2023-07" db="EMBL/GenBank/DDBJ databases">
        <title>A draft genome of Kazachstania heterogenica Y-27499.</title>
        <authorList>
            <person name="Donic C."/>
            <person name="Kralova J.S."/>
            <person name="Fidel L."/>
            <person name="Ben-Dor S."/>
            <person name="Jung S."/>
        </authorList>
    </citation>
    <scope>NUCLEOTIDE SEQUENCE [LARGE SCALE GENOMIC DNA]</scope>
    <source>
        <strain evidence="2">Y27499</strain>
    </source>
</reference>
<keyword evidence="2" id="KW-1185">Reference proteome</keyword>
<dbReference type="AlphaFoldDB" id="A0AAN7ZYM1"/>
<gene>
    <name evidence="1" type="ORF">RI543_001238</name>
</gene>
<name>A0AAN7ZYM1_9SACH</name>
<comment type="caution">
    <text evidence="1">The sequence shown here is derived from an EMBL/GenBank/DDBJ whole genome shotgun (WGS) entry which is preliminary data.</text>
</comment>
<protein>
    <submittedName>
        <fullName evidence="1">Uncharacterized protein</fullName>
    </submittedName>
</protein>
<organism evidence="1 2">
    <name type="scientific">Arxiozyma heterogenica</name>
    <dbReference type="NCBI Taxonomy" id="278026"/>
    <lineage>
        <taxon>Eukaryota</taxon>
        <taxon>Fungi</taxon>
        <taxon>Dikarya</taxon>
        <taxon>Ascomycota</taxon>
        <taxon>Saccharomycotina</taxon>
        <taxon>Saccharomycetes</taxon>
        <taxon>Saccharomycetales</taxon>
        <taxon>Saccharomycetaceae</taxon>
        <taxon>Arxiozyma</taxon>
    </lineage>
</organism>